<accession>A0ABV3K0X1</accession>
<dbReference type="EMBL" id="JBFAUK010000016">
    <property type="protein sequence ID" value="MEV5508729.1"/>
    <property type="molecule type" value="Genomic_DNA"/>
</dbReference>
<evidence type="ECO:0000313" key="2">
    <source>
        <dbReference type="EMBL" id="MEV5508729.1"/>
    </source>
</evidence>
<evidence type="ECO:0000256" key="1">
    <source>
        <dbReference type="SAM" id="MobiDB-lite"/>
    </source>
</evidence>
<name>A0ABV3K0X1_STRON</name>
<reference evidence="2 3" key="1">
    <citation type="submission" date="2024-06" db="EMBL/GenBank/DDBJ databases">
        <title>The Natural Products Discovery Center: Release of the First 8490 Sequenced Strains for Exploring Actinobacteria Biosynthetic Diversity.</title>
        <authorList>
            <person name="Kalkreuter E."/>
            <person name="Kautsar S.A."/>
            <person name="Yang D."/>
            <person name="Bader C.D."/>
            <person name="Teijaro C.N."/>
            <person name="Fluegel L."/>
            <person name="Davis C.M."/>
            <person name="Simpson J.R."/>
            <person name="Lauterbach L."/>
            <person name="Steele A.D."/>
            <person name="Gui C."/>
            <person name="Meng S."/>
            <person name="Li G."/>
            <person name="Viehrig K."/>
            <person name="Ye F."/>
            <person name="Su P."/>
            <person name="Kiefer A.F."/>
            <person name="Nichols A."/>
            <person name="Cepeda A.J."/>
            <person name="Yan W."/>
            <person name="Fan B."/>
            <person name="Jiang Y."/>
            <person name="Adhikari A."/>
            <person name="Zheng C.-J."/>
            <person name="Schuster L."/>
            <person name="Cowan T.M."/>
            <person name="Smanski M.J."/>
            <person name="Chevrette M.G."/>
            <person name="De Carvalho L.P.S."/>
            <person name="Shen B."/>
        </authorList>
    </citation>
    <scope>NUCLEOTIDE SEQUENCE [LARGE SCALE GENOMIC DNA]</scope>
    <source>
        <strain evidence="2 3">NPDC052347</strain>
    </source>
</reference>
<comment type="caution">
    <text evidence="2">The sequence shown here is derived from an EMBL/GenBank/DDBJ whole genome shotgun (WGS) entry which is preliminary data.</text>
</comment>
<proteinExistence type="predicted"/>
<organism evidence="2 3">
    <name type="scientific">Streptomyces orinoci</name>
    <name type="common">Streptoverticillium orinoci</name>
    <dbReference type="NCBI Taxonomy" id="67339"/>
    <lineage>
        <taxon>Bacteria</taxon>
        <taxon>Bacillati</taxon>
        <taxon>Actinomycetota</taxon>
        <taxon>Actinomycetes</taxon>
        <taxon>Kitasatosporales</taxon>
        <taxon>Streptomycetaceae</taxon>
        <taxon>Streptomyces</taxon>
    </lineage>
</organism>
<protein>
    <submittedName>
        <fullName evidence="2">Uncharacterized protein</fullName>
    </submittedName>
</protein>
<gene>
    <name evidence="2" type="ORF">AB0L16_20090</name>
</gene>
<feature type="region of interest" description="Disordered" evidence="1">
    <location>
        <begin position="1"/>
        <end position="20"/>
    </location>
</feature>
<sequence>MPSPAALPTVRPRPDTIESDTEQTLFNPARITNPAEIAAVLKALTAQ</sequence>
<evidence type="ECO:0000313" key="3">
    <source>
        <dbReference type="Proteomes" id="UP001552594"/>
    </source>
</evidence>
<keyword evidence="3" id="KW-1185">Reference proteome</keyword>
<dbReference type="RefSeq" id="WP_161968801.1">
    <property type="nucleotide sequence ID" value="NZ_JBFAUK010000016.1"/>
</dbReference>
<dbReference type="Proteomes" id="UP001552594">
    <property type="component" value="Unassembled WGS sequence"/>
</dbReference>